<dbReference type="AlphaFoldDB" id="A0AB40C9M9"/>
<feature type="signal peptide" evidence="1">
    <location>
        <begin position="1"/>
        <end position="18"/>
    </location>
</feature>
<dbReference type="InterPro" id="IPR050441">
    <property type="entry name" value="RBM"/>
</dbReference>
<evidence type="ECO:0000313" key="4">
    <source>
        <dbReference type="RefSeq" id="XP_039136579.1"/>
    </source>
</evidence>
<evidence type="ECO:0000313" key="7">
    <source>
        <dbReference type="RefSeq" id="XP_039136582.1"/>
    </source>
</evidence>
<gene>
    <name evidence="4 5 6 7" type="primary">LOC120273904</name>
</gene>
<dbReference type="Pfam" id="PF00076">
    <property type="entry name" value="RRM_1"/>
    <property type="match status" value="1"/>
</dbReference>
<keyword evidence="3" id="KW-1185">Reference proteome</keyword>
<dbReference type="GO" id="GO:0003723">
    <property type="term" value="F:RNA binding"/>
    <property type="evidence" value="ECO:0007669"/>
    <property type="project" value="InterPro"/>
</dbReference>
<sequence>MQHLLSLLYFMRIMACLSREILTIQAKGDKAAAKLLLLEYAKLTTPLDVSLKKLESIQVIDVRLVVDPWSRESRGFGFVTMERIEDANRYLKFLDGLCLKVRLSLKRLGGDMVEYPLQADILGKFLHQKGGMNMNMETQCSTLRKYDSKKTNCSAICCFYPSRGYKQAGMKEQKQQNQYILSLLQSQGIQVNFEIALCTSHATIRILNSLNLQPNRKIRMSMKLQQN</sequence>
<keyword evidence="1" id="KW-0732">Signal</keyword>
<dbReference type="RefSeq" id="XP_039136580.1">
    <property type="nucleotide sequence ID" value="XM_039280646.1"/>
</dbReference>
<evidence type="ECO:0000313" key="5">
    <source>
        <dbReference type="RefSeq" id="XP_039136580.1"/>
    </source>
</evidence>
<dbReference type="GeneID" id="120273904"/>
<evidence type="ECO:0000259" key="2">
    <source>
        <dbReference type="Pfam" id="PF00076"/>
    </source>
</evidence>
<dbReference type="Proteomes" id="UP001515500">
    <property type="component" value="Chromosome 12"/>
</dbReference>
<accession>A0AB40C9M9</accession>
<organism evidence="3 4">
    <name type="scientific">Dioscorea cayennensis subsp. rotundata</name>
    <name type="common">White Guinea yam</name>
    <name type="synonym">Dioscorea rotundata</name>
    <dbReference type="NCBI Taxonomy" id="55577"/>
    <lineage>
        <taxon>Eukaryota</taxon>
        <taxon>Viridiplantae</taxon>
        <taxon>Streptophyta</taxon>
        <taxon>Embryophyta</taxon>
        <taxon>Tracheophyta</taxon>
        <taxon>Spermatophyta</taxon>
        <taxon>Magnoliopsida</taxon>
        <taxon>Liliopsida</taxon>
        <taxon>Dioscoreales</taxon>
        <taxon>Dioscoreaceae</taxon>
        <taxon>Dioscorea</taxon>
    </lineage>
</organism>
<dbReference type="RefSeq" id="XP_039136582.1">
    <property type="nucleotide sequence ID" value="XM_039280648.1"/>
</dbReference>
<protein>
    <submittedName>
        <fullName evidence="4 5">Uncharacterized protein LOC120273904</fullName>
    </submittedName>
</protein>
<dbReference type="SUPFAM" id="SSF54928">
    <property type="entry name" value="RNA-binding domain, RBD"/>
    <property type="match status" value="1"/>
</dbReference>
<evidence type="ECO:0000256" key="1">
    <source>
        <dbReference type="SAM" id="SignalP"/>
    </source>
</evidence>
<proteinExistence type="predicted"/>
<evidence type="ECO:0000313" key="3">
    <source>
        <dbReference type="Proteomes" id="UP001515500"/>
    </source>
</evidence>
<name>A0AB40C9M9_DIOCR</name>
<dbReference type="RefSeq" id="XP_039136579.1">
    <property type="nucleotide sequence ID" value="XM_039280645.1"/>
</dbReference>
<feature type="chain" id="PRO_5044720547" evidence="1">
    <location>
        <begin position="19"/>
        <end position="227"/>
    </location>
</feature>
<reference evidence="4 5" key="1">
    <citation type="submission" date="2025-04" db="UniProtKB">
        <authorList>
            <consortium name="RefSeq"/>
        </authorList>
    </citation>
    <scope>IDENTIFICATION</scope>
</reference>
<dbReference type="PANTHER" id="PTHR48034">
    <property type="entry name" value="TRANSFORMER-2 SEX-DETERMINING PROTEIN-RELATED"/>
    <property type="match status" value="1"/>
</dbReference>
<dbReference type="InterPro" id="IPR000504">
    <property type="entry name" value="RRM_dom"/>
</dbReference>
<dbReference type="Gene3D" id="3.30.70.330">
    <property type="match status" value="1"/>
</dbReference>
<dbReference type="InterPro" id="IPR035979">
    <property type="entry name" value="RBD_domain_sf"/>
</dbReference>
<dbReference type="RefSeq" id="XP_039136581.1">
    <property type="nucleotide sequence ID" value="XM_039280647.1"/>
</dbReference>
<evidence type="ECO:0000313" key="6">
    <source>
        <dbReference type="RefSeq" id="XP_039136581.1"/>
    </source>
</evidence>
<dbReference type="InterPro" id="IPR012677">
    <property type="entry name" value="Nucleotide-bd_a/b_plait_sf"/>
</dbReference>
<feature type="domain" description="RRM" evidence="2">
    <location>
        <begin position="59"/>
        <end position="100"/>
    </location>
</feature>